<evidence type="ECO:0000313" key="2">
    <source>
        <dbReference type="Proteomes" id="UP000696280"/>
    </source>
</evidence>
<proteinExistence type="predicted"/>
<dbReference type="OrthoDB" id="10519420at2759"/>
<comment type="caution">
    <text evidence="1">The sequence shown here is derived from an EMBL/GenBank/DDBJ whole genome shotgun (WGS) entry which is preliminary data.</text>
</comment>
<dbReference type="AlphaFoldDB" id="A0A9N9KVV2"/>
<organism evidence="1 2">
    <name type="scientific">Hymenoscyphus fraxineus</name>
    <dbReference type="NCBI Taxonomy" id="746836"/>
    <lineage>
        <taxon>Eukaryota</taxon>
        <taxon>Fungi</taxon>
        <taxon>Dikarya</taxon>
        <taxon>Ascomycota</taxon>
        <taxon>Pezizomycotina</taxon>
        <taxon>Leotiomycetes</taxon>
        <taxon>Helotiales</taxon>
        <taxon>Helotiaceae</taxon>
        <taxon>Hymenoscyphus</taxon>
    </lineage>
</organism>
<name>A0A9N9KVV2_9HELO</name>
<reference evidence="1" key="1">
    <citation type="submission" date="2021-07" db="EMBL/GenBank/DDBJ databases">
        <authorList>
            <person name="Durling M."/>
        </authorList>
    </citation>
    <scope>NUCLEOTIDE SEQUENCE</scope>
</reference>
<evidence type="ECO:0000313" key="1">
    <source>
        <dbReference type="EMBL" id="CAG8954046.1"/>
    </source>
</evidence>
<keyword evidence="2" id="KW-1185">Reference proteome</keyword>
<dbReference type="EMBL" id="CAJVRL010000055">
    <property type="protein sequence ID" value="CAG8954046.1"/>
    <property type="molecule type" value="Genomic_DNA"/>
</dbReference>
<sequence length="156" mass="16770">MQYPTFKGACIIGSVCSTRASQSRPLLLGKRCGGMGRADLSRAAKLMSVATLVSREKNDVYTPRMVGLFATTDRTSTGSNGKLRTGNSGQEATLTGLQRARPARFELAVFALVDVVERTGVAHLAEPLNHGSIRLEHDKGMTAVSWNGHGPERRSN</sequence>
<accession>A0A9N9KVV2</accession>
<gene>
    <name evidence="1" type="ORF">HYFRA_00009146</name>
</gene>
<protein>
    <submittedName>
        <fullName evidence="1">Uncharacterized protein</fullName>
    </submittedName>
</protein>
<dbReference type="Proteomes" id="UP000696280">
    <property type="component" value="Unassembled WGS sequence"/>
</dbReference>